<organism evidence="1 2">
    <name type="scientific">Cichorium intybus</name>
    <name type="common">Chicory</name>
    <dbReference type="NCBI Taxonomy" id="13427"/>
    <lineage>
        <taxon>Eukaryota</taxon>
        <taxon>Viridiplantae</taxon>
        <taxon>Streptophyta</taxon>
        <taxon>Embryophyta</taxon>
        <taxon>Tracheophyta</taxon>
        <taxon>Spermatophyta</taxon>
        <taxon>Magnoliopsida</taxon>
        <taxon>eudicotyledons</taxon>
        <taxon>Gunneridae</taxon>
        <taxon>Pentapetalae</taxon>
        <taxon>asterids</taxon>
        <taxon>campanulids</taxon>
        <taxon>Asterales</taxon>
        <taxon>Asteraceae</taxon>
        <taxon>Cichorioideae</taxon>
        <taxon>Cichorieae</taxon>
        <taxon>Cichoriinae</taxon>
        <taxon>Cichorium</taxon>
    </lineage>
</organism>
<name>A0ACB9G5E1_CICIN</name>
<evidence type="ECO:0000313" key="1">
    <source>
        <dbReference type="EMBL" id="KAI3778306.1"/>
    </source>
</evidence>
<accession>A0ACB9G5E1</accession>
<dbReference type="EMBL" id="CM042010">
    <property type="protein sequence ID" value="KAI3778306.1"/>
    <property type="molecule type" value="Genomic_DNA"/>
</dbReference>
<proteinExistence type="predicted"/>
<sequence length="86" mass="10072">MLEFAMSHMTYFGEIYLGIGNEVEESTALEIVPRCRTFYICRLEELRKMKEEAPGSSSFLVMAEMEIKNLLKMLEIAQEIRMKMKI</sequence>
<gene>
    <name evidence="1" type="ORF">L2E82_07506</name>
</gene>
<reference evidence="2" key="1">
    <citation type="journal article" date="2022" name="Mol. Ecol. Resour.">
        <title>The genomes of chicory, endive, great burdock and yacon provide insights into Asteraceae palaeo-polyploidization history and plant inulin production.</title>
        <authorList>
            <person name="Fan W."/>
            <person name="Wang S."/>
            <person name="Wang H."/>
            <person name="Wang A."/>
            <person name="Jiang F."/>
            <person name="Liu H."/>
            <person name="Zhao H."/>
            <person name="Xu D."/>
            <person name="Zhang Y."/>
        </authorList>
    </citation>
    <scope>NUCLEOTIDE SEQUENCE [LARGE SCALE GENOMIC DNA]</scope>
    <source>
        <strain evidence="2">cv. Punajuju</strain>
    </source>
</reference>
<reference evidence="1 2" key="2">
    <citation type="journal article" date="2022" name="Mol. Ecol. Resour.">
        <title>The genomes of chicory, endive, great burdock and yacon provide insights into Asteraceae paleo-polyploidization history and plant inulin production.</title>
        <authorList>
            <person name="Fan W."/>
            <person name="Wang S."/>
            <person name="Wang H."/>
            <person name="Wang A."/>
            <person name="Jiang F."/>
            <person name="Liu H."/>
            <person name="Zhao H."/>
            <person name="Xu D."/>
            <person name="Zhang Y."/>
        </authorList>
    </citation>
    <scope>NUCLEOTIDE SEQUENCE [LARGE SCALE GENOMIC DNA]</scope>
    <source>
        <strain evidence="2">cv. Punajuju</strain>
        <tissue evidence="1">Leaves</tissue>
    </source>
</reference>
<evidence type="ECO:0000313" key="2">
    <source>
        <dbReference type="Proteomes" id="UP001055811"/>
    </source>
</evidence>
<comment type="caution">
    <text evidence="1">The sequence shown here is derived from an EMBL/GenBank/DDBJ whole genome shotgun (WGS) entry which is preliminary data.</text>
</comment>
<dbReference type="Proteomes" id="UP001055811">
    <property type="component" value="Linkage Group LG02"/>
</dbReference>
<keyword evidence="2" id="KW-1185">Reference proteome</keyword>
<protein>
    <submittedName>
        <fullName evidence="1">Uncharacterized protein</fullName>
    </submittedName>
</protein>